<feature type="transmembrane region" description="Helical" evidence="8">
    <location>
        <begin position="61"/>
        <end position="81"/>
    </location>
</feature>
<reference evidence="11" key="3">
    <citation type="submission" date="2015-06" db="UniProtKB">
        <authorList>
            <consortium name="EnsemblMetazoa"/>
        </authorList>
    </citation>
    <scope>IDENTIFICATION</scope>
</reference>
<organism evidence="11 12">
    <name type="scientific">Helobdella robusta</name>
    <name type="common">Californian leech</name>
    <dbReference type="NCBI Taxonomy" id="6412"/>
    <lineage>
        <taxon>Eukaryota</taxon>
        <taxon>Metazoa</taxon>
        <taxon>Spiralia</taxon>
        <taxon>Lophotrochozoa</taxon>
        <taxon>Annelida</taxon>
        <taxon>Clitellata</taxon>
        <taxon>Hirudinea</taxon>
        <taxon>Rhynchobdellida</taxon>
        <taxon>Glossiphoniidae</taxon>
        <taxon>Helobdella</taxon>
    </lineage>
</organism>
<dbReference type="KEGG" id="hro:HELRODRAFT_70554"/>
<dbReference type="EMBL" id="KB097700">
    <property type="protein sequence ID" value="ESN91484.1"/>
    <property type="molecule type" value="Genomic_DNA"/>
</dbReference>
<evidence type="ECO:0000313" key="10">
    <source>
        <dbReference type="EMBL" id="ESN91484.1"/>
    </source>
</evidence>
<dbReference type="GO" id="GO:0007186">
    <property type="term" value="P:G protein-coupled receptor signaling pathway"/>
    <property type="evidence" value="ECO:0000318"/>
    <property type="project" value="GO_Central"/>
</dbReference>
<evidence type="ECO:0000256" key="2">
    <source>
        <dbReference type="ARBA" id="ARBA00022692"/>
    </source>
</evidence>
<evidence type="ECO:0000256" key="6">
    <source>
        <dbReference type="ARBA" id="ARBA00023170"/>
    </source>
</evidence>
<feature type="transmembrane region" description="Helical" evidence="8">
    <location>
        <begin position="93"/>
        <end position="114"/>
    </location>
</feature>
<dbReference type="EMBL" id="AMQM01002088">
    <property type="status" value="NOT_ANNOTATED_CDS"/>
    <property type="molecule type" value="Genomic_DNA"/>
</dbReference>
<dbReference type="Gene3D" id="1.20.1070.10">
    <property type="entry name" value="Rhodopsin 7-helix transmembrane proteins"/>
    <property type="match status" value="1"/>
</dbReference>
<dbReference type="GO" id="GO:0005886">
    <property type="term" value="C:plasma membrane"/>
    <property type="evidence" value="ECO:0000318"/>
    <property type="project" value="GO_Central"/>
</dbReference>
<keyword evidence="12" id="KW-1185">Reference proteome</keyword>
<dbReference type="GeneID" id="20214481"/>
<proteinExistence type="predicted"/>
<feature type="transmembrane region" description="Helical" evidence="8">
    <location>
        <begin position="134"/>
        <end position="157"/>
    </location>
</feature>
<dbReference type="HOGENOM" id="CLU_1471765_0_0_1"/>
<dbReference type="AlphaFoldDB" id="T1G083"/>
<reference evidence="12" key="1">
    <citation type="submission" date="2012-12" db="EMBL/GenBank/DDBJ databases">
        <authorList>
            <person name="Hellsten U."/>
            <person name="Grimwood J."/>
            <person name="Chapman J.A."/>
            <person name="Shapiro H."/>
            <person name="Aerts A."/>
            <person name="Otillar R.P."/>
            <person name="Terry A.Y."/>
            <person name="Boore J.L."/>
            <person name="Simakov O."/>
            <person name="Marletaz F."/>
            <person name="Cho S.-J."/>
            <person name="Edsinger-Gonzales E."/>
            <person name="Havlak P."/>
            <person name="Kuo D.-H."/>
            <person name="Larsson T."/>
            <person name="Lv J."/>
            <person name="Arendt D."/>
            <person name="Savage R."/>
            <person name="Osoegawa K."/>
            <person name="de Jong P."/>
            <person name="Lindberg D.R."/>
            <person name="Seaver E.C."/>
            <person name="Weisblat D.A."/>
            <person name="Putnam N.H."/>
            <person name="Grigoriev I.V."/>
            <person name="Rokhsar D.S."/>
        </authorList>
    </citation>
    <scope>NUCLEOTIDE SEQUENCE</scope>
</reference>
<evidence type="ECO:0000259" key="9">
    <source>
        <dbReference type="PROSITE" id="PS50262"/>
    </source>
</evidence>
<evidence type="ECO:0000256" key="7">
    <source>
        <dbReference type="ARBA" id="ARBA00023224"/>
    </source>
</evidence>
<evidence type="ECO:0000313" key="11">
    <source>
        <dbReference type="EnsemblMetazoa" id="HelroP70554"/>
    </source>
</evidence>
<dbReference type="GO" id="GO:0004930">
    <property type="term" value="F:G protein-coupled receptor activity"/>
    <property type="evidence" value="ECO:0000318"/>
    <property type="project" value="GO_Central"/>
</dbReference>
<name>T1G083_HELRO</name>
<keyword evidence="5 8" id="KW-0472">Membrane</keyword>
<dbReference type="InterPro" id="IPR017452">
    <property type="entry name" value="GPCR_Rhodpsn_7TM"/>
</dbReference>
<evidence type="ECO:0000256" key="3">
    <source>
        <dbReference type="ARBA" id="ARBA00022989"/>
    </source>
</evidence>
<dbReference type="STRING" id="6412.T1G083"/>
<dbReference type="PANTHER" id="PTHR45695:SF15">
    <property type="entry name" value="OPSIN RH2"/>
    <property type="match status" value="1"/>
</dbReference>
<dbReference type="EnsemblMetazoa" id="HelroT70554">
    <property type="protein sequence ID" value="HelroP70554"/>
    <property type="gene ID" value="HelroG70554"/>
</dbReference>
<keyword evidence="2 8" id="KW-0812">Transmembrane</keyword>
<comment type="subcellular location">
    <subcellularLocation>
        <location evidence="1">Membrane</location>
        <topology evidence="1">Multi-pass membrane protein</topology>
    </subcellularLocation>
</comment>
<dbReference type="CTD" id="20214481"/>
<dbReference type="InParanoid" id="T1G083"/>
<keyword evidence="3 8" id="KW-1133">Transmembrane helix</keyword>
<evidence type="ECO:0000256" key="1">
    <source>
        <dbReference type="ARBA" id="ARBA00004141"/>
    </source>
</evidence>
<evidence type="ECO:0000256" key="4">
    <source>
        <dbReference type="ARBA" id="ARBA00023040"/>
    </source>
</evidence>
<accession>T1G083</accession>
<keyword evidence="4" id="KW-0297">G-protein coupled receptor</keyword>
<evidence type="ECO:0000256" key="5">
    <source>
        <dbReference type="ARBA" id="ARBA00023136"/>
    </source>
</evidence>
<dbReference type="PRINTS" id="PR00237">
    <property type="entry name" value="GPCRRHODOPSN"/>
</dbReference>
<feature type="domain" description="G-protein coupled receptors family 1 profile" evidence="9">
    <location>
        <begin position="74"/>
        <end position="184"/>
    </location>
</feature>
<gene>
    <name evidence="11" type="primary">20214481</name>
    <name evidence="10" type="ORF">HELRODRAFT_70554</name>
</gene>
<dbReference type="OrthoDB" id="5965754at2759"/>
<sequence length="184" mass="21106">MPKKLSNTILEIKIVCRFLLHRLDQDEEEAVQTLCLKYLSNEFYEPFYIASISKQSETGLIVAYSMLVGVALLLNILALFLSCVGKYKTSHSFMVLSLITGDFLLLCFCIPFNMSTIVTPFWENNNFRCKLVSYMQNVAVFAVILTPVAISIDRYLAIYYPIRFRSKVNKGRNFIMLSLIWAIA</sequence>
<protein>
    <recommendedName>
        <fullName evidence="9">G-protein coupled receptors family 1 profile domain-containing protein</fullName>
    </recommendedName>
</protein>
<keyword evidence="7" id="KW-0807">Transducer</keyword>
<evidence type="ECO:0000256" key="8">
    <source>
        <dbReference type="SAM" id="Phobius"/>
    </source>
</evidence>
<dbReference type="PANTHER" id="PTHR45695">
    <property type="entry name" value="LEUCOKININ RECEPTOR-RELATED"/>
    <property type="match status" value="1"/>
</dbReference>
<dbReference type="SUPFAM" id="SSF81321">
    <property type="entry name" value="Family A G protein-coupled receptor-like"/>
    <property type="match status" value="1"/>
</dbReference>
<dbReference type="Pfam" id="PF00001">
    <property type="entry name" value="7tm_1"/>
    <property type="match status" value="1"/>
</dbReference>
<dbReference type="RefSeq" id="XP_009030152.1">
    <property type="nucleotide sequence ID" value="XM_009031904.1"/>
</dbReference>
<dbReference type="InterPro" id="IPR000276">
    <property type="entry name" value="GPCR_Rhodpsn"/>
</dbReference>
<evidence type="ECO:0000313" key="12">
    <source>
        <dbReference type="Proteomes" id="UP000015101"/>
    </source>
</evidence>
<dbReference type="Proteomes" id="UP000015101">
    <property type="component" value="Unassembled WGS sequence"/>
</dbReference>
<reference evidence="10 12" key="2">
    <citation type="journal article" date="2013" name="Nature">
        <title>Insights into bilaterian evolution from three spiralian genomes.</title>
        <authorList>
            <person name="Simakov O."/>
            <person name="Marletaz F."/>
            <person name="Cho S.J."/>
            <person name="Edsinger-Gonzales E."/>
            <person name="Havlak P."/>
            <person name="Hellsten U."/>
            <person name="Kuo D.H."/>
            <person name="Larsson T."/>
            <person name="Lv J."/>
            <person name="Arendt D."/>
            <person name="Savage R."/>
            <person name="Osoegawa K."/>
            <person name="de Jong P."/>
            <person name="Grimwood J."/>
            <person name="Chapman J.A."/>
            <person name="Shapiro H."/>
            <person name="Aerts A."/>
            <person name="Otillar R.P."/>
            <person name="Terry A.Y."/>
            <person name="Boore J.L."/>
            <person name="Grigoriev I.V."/>
            <person name="Lindberg D.R."/>
            <person name="Seaver E.C."/>
            <person name="Weisblat D.A."/>
            <person name="Putnam N.H."/>
            <person name="Rokhsar D.S."/>
        </authorList>
    </citation>
    <scope>NUCLEOTIDE SEQUENCE</scope>
</reference>
<dbReference type="eggNOG" id="KOG3656">
    <property type="taxonomic scope" value="Eukaryota"/>
</dbReference>
<dbReference type="PROSITE" id="PS50262">
    <property type="entry name" value="G_PROTEIN_RECEP_F1_2"/>
    <property type="match status" value="1"/>
</dbReference>
<keyword evidence="6" id="KW-0675">Receptor</keyword>